<keyword evidence="2" id="KW-0732">Signal</keyword>
<evidence type="ECO:0000256" key="2">
    <source>
        <dbReference type="SAM" id="SignalP"/>
    </source>
</evidence>
<reference evidence="3 4" key="1">
    <citation type="journal article" date="2023" name="G3 (Bethesda)">
        <title>A chromosome-level genome assembly of Zasmidium syzygii isolated from banana leaves.</title>
        <authorList>
            <person name="van Westerhoven A.C."/>
            <person name="Mehrabi R."/>
            <person name="Talebi R."/>
            <person name="Steentjes M.B.F."/>
            <person name="Corcolon B."/>
            <person name="Chong P.A."/>
            <person name="Kema G.H.J."/>
            <person name="Seidl M.F."/>
        </authorList>
    </citation>
    <scope>NUCLEOTIDE SEQUENCE [LARGE SCALE GENOMIC DNA]</scope>
    <source>
        <strain evidence="3 4">P124</strain>
    </source>
</reference>
<feature type="compositionally biased region" description="Basic and acidic residues" evidence="1">
    <location>
        <begin position="312"/>
        <end position="325"/>
    </location>
</feature>
<name>A0ABR0E123_ZASCE</name>
<organism evidence="3 4">
    <name type="scientific">Zasmidium cellare</name>
    <name type="common">Wine cellar mold</name>
    <name type="synonym">Racodium cellare</name>
    <dbReference type="NCBI Taxonomy" id="395010"/>
    <lineage>
        <taxon>Eukaryota</taxon>
        <taxon>Fungi</taxon>
        <taxon>Dikarya</taxon>
        <taxon>Ascomycota</taxon>
        <taxon>Pezizomycotina</taxon>
        <taxon>Dothideomycetes</taxon>
        <taxon>Dothideomycetidae</taxon>
        <taxon>Mycosphaerellales</taxon>
        <taxon>Mycosphaerellaceae</taxon>
        <taxon>Zasmidium</taxon>
    </lineage>
</organism>
<dbReference type="Proteomes" id="UP001305779">
    <property type="component" value="Unassembled WGS sequence"/>
</dbReference>
<gene>
    <name evidence="3" type="ORF">PRZ48_013450</name>
</gene>
<comment type="caution">
    <text evidence="3">The sequence shown here is derived from an EMBL/GenBank/DDBJ whole genome shotgun (WGS) entry which is preliminary data.</text>
</comment>
<protein>
    <submittedName>
        <fullName evidence="3">Uncharacterized protein</fullName>
    </submittedName>
</protein>
<evidence type="ECO:0000256" key="1">
    <source>
        <dbReference type="SAM" id="MobiDB-lite"/>
    </source>
</evidence>
<sequence>MAGRIAAKVASLALLFAAPLVQASNGTARSCALCWETASNQAITPFCTGISGDAAKAECLCSAGNKAIFDTCEKACAGLDRAPSNVCPKVAARANDDTCGTCWNAETAKRCPGISNSFEQQLCLCSAKNAGDFINKCESACANSIVKPSDACHVPHKRADDNTCAACWNGEIAERCPGLTTGFEQQLCLCDPFNRADFIGKCDSACANSIVKPSDSCRFLPKRESLAKSVKSSPRADDQACGACWNQELAEHCPGTFGLEQYHCICNSTNIGDFIGKCDPPCANSIVTPSQACQLPGVGSKRSAQGESILPWKHDDDDKKTSEKVHRPKPGYYDCFPLPGLACHNTAGEDAAQ</sequence>
<keyword evidence="4" id="KW-1185">Reference proteome</keyword>
<feature type="region of interest" description="Disordered" evidence="1">
    <location>
        <begin position="295"/>
        <end position="332"/>
    </location>
</feature>
<accession>A0ABR0E123</accession>
<evidence type="ECO:0000313" key="4">
    <source>
        <dbReference type="Proteomes" id="UP001305779"/>
    </source>
</evidence>
<proteinExistence type="predicted"/>
<evidence type="ECO:0000313" key="3">
    <source>
        <dbReference type="EMBL" id="KAK4495123.1"/>
    </source>
</evidence>
<feature type="chain" id="PRO_5047010114" evidence="2">
    <location>
        <begin position="24"/>
        <end position="353"/>
    </location>
</feature>
<feature type="signal peptide" evidence="2">
    <location>
        <begin position="1"/>
        <end position="23"/>
    </location>
</feature>
<dbReference type="EMBL" id="JAXOVC010000012">
    <property type="protein sequence ID" value="KAK4495123.1"/>
    <property type="molecule type" value="Genomic_DNA"/>
</dbReference>